<proteinExistence type="predicted"/>
<dbReference type="SUPFAM" id="SSF53213">
    <property type="entry name" value="LigB-like"/>
    <property type="match status" value="1"/>
</dbReference>
<comment type="caution">
    <text evidence="1">The sequence shown here is derived from an EMBL/GenBank/DDBJ whole genome shotgun (WGS) entry which is preliminary data.</text>
</comment>
<name>A0ABT1A9J8_9PSEU</name>
<protein>
    <recommendedName>
        <fullName evidence="3">Catalytic LigB subunit of aromatic ring-opening dioxygenase</fullName>
    </recommendedName>
</protein>
<gene>
    <name evidence="1" type="ORF">KDL28_30980</name>
</gene>
<evidence type="ECO:0000313" key="1">
    <source>
        <dbReference type="EMBL" id="MCO1659504.1"/>
    </source>
</evidence>
<accession>A0ABT1A9J8</accession>
<organism evidence="1 2">
    <name type="scientific">Pseudonocardia humida</name>
    <dbReference type="NCBI Taxonomy" id="2800819"/>
    <lineage>
        <taxon>Bacteria</taxon>
        <taxon>Bacillati</taxon>
        <taxon>Actinomycetota</taxon>
        <taxon>Actinomycetes</taxon>
        <taxon>Pseudonocardiales</taxon>
        <taxon>Pseudonocardiaceae</taxon>
        <taxon>Pseudonocardia</taxon>
    </lineage>
</organism>
<dbReference type="EMBL" id="JAGSOV010000067">
    <property type="protein sequence ID" value="MCO1659504.1"/>
    <property type="molecule type" value="Genomic_DNA"/>
</dbReference>
<evidence type="ECO:0008006" key="3">
    <source>
        <dbReference type="Google" id="ProtNLM"/>
    </source>
</evidence>
<keyword evidence="2" id="KW-1185">Reference proteome</keyword>
<sequence length="243" mass="24465">MLSMVAVLPEPPLLVPELATGAAAETAELRASCLAAGARLAAAAPRWIAVGADPGGRRTVPPSAWGSFIGYGVDVVAGLDTTGAGRDGPVDPRLPLPLLVAGWVAERAGARVSIRGELVAPDEPRAACAALGADLARECTADPGPVGLLVLGDGAAAHTERAPGHFDARAAPFDTAVSVALRDADGPALAALDADLAAALVVAGRAPWRVLAAAAAGREWRGELLHSSAPFGVAYHVAVWTPR</sequence>
<reference evidence="1" key="1">
    <citation type="submission" date="2021-04" db="EMBL/GenBank/DDBJ databases">
        <title>Pseudonocardia sp. nov., isolated from sandy soil of mangrove forest.</title>
        <authorList>
            <person name="Zan Z."/>
            <person name="Huang R."/>
            <person name="Liu W."/>
        </authorList>
    </citation>
    <scope>NUCLEOTIDE SEQUENCE</scope>
    <source>
        <strain evidence="1">S2-4</strain>
    </source>
</reference>
<dbReference type="Proteomes" id="UP001165283">
    <property type="component" value="Unassembled WGS sequence"/>
</dbReference>
<dbReference type="Gene3D" id="3.40.830.10">
    <property type="entry name" value="LigB-like"/>
    <property type="match status" value="1"/>
</dbReference>
<evidence type="ECO:0000313" key="2">
    <source>
        <dbReference type="Proteomes" id="UP001165283"/>
    </source>
</evidence>